<evidence type="ECO:0000256" key="2">
    <source>
        <dbReference type="ARBA" id="ARBA00012438"/>
    </source>
</evidence>
<dbReference type="RefSeq" id="WP_226584902.1">
    <property type="nucleotide sequence ID" value="NZ_BLAY01000067.1"/>
</dbReference>
<dbReference type="Pfam" id="PF01590">
    <property type="entry name" value="GAF"/>
    <property type="match status" value="1"/>
</dbReference>
<evidence type="ECO:0000313" key="8">
    <source>
        <dbReference type="Proteomes" id="UP001050975"/>
    </source>
</evidence>
<name>A0AAV3XB74_9CYAN</name>
<dbReference type="SUPFAM" id="SSF55781">
    <property type="entry name" value="GAF domain-like"/>
    <property type="match status" value="2"/>
</dbReference>
<evidence type="ECO:0000256" key="5">
    <source>
        <dbReference type="ARBA" id="ARBA00023012"/>
    </source>
</evidence>
<comment type="caution">
    <text evidence="7">The sequence shown here is derived from an EMBL/GenBank/DDBJ whole genome shotgun (WGS) entry which is preliminary data.</text>
</comment>
<feature type="domain" description="Histidine kinase" evidence="6">
    <location>
        <begin position="457"/>
        <end position="683"/>
    </location>
</feature>
<dbReference type="Gene3D" id="3.30.450.40">
    <property type="match status" value="2"/>
</dbReference>
<dbReference type="Pfam" id="PF02518">
    <property type="entry name" value="HATPase_c"/>
    <property type="match status" value="1"/>
</dbReference>
<comment type="catalytic activity">
    <reaction evidence="1">
        <text>ATP + protein L-histidine = ADP + protein N-phospho-L-histidine.</text>
        <dbReference type="EC" id="2.7.13.3"/>
    </reaction>
</comment>
<dbReference type="PANTHER" id="PTHR43547">
    <property type="entry name" value="TWO-COMPONENT HISTIDINE KINASE"/>
    <property type="match status" value="1"/>
</dbReference>
<gene>
    <name evidence="7" type="ORF">MiSe_42830</name>
</gene>
<dbReference type="SMART" id="SM00387">
    <property type="entry name" value="HATPase_c"/>
    <property type="match status" value="1"/>
</dbReference>
<dbReference type="EMBL" id="BLAY01000067">
    <property type="protein sequence ID" value="GET39514.1"/>
    <property type="molecule type" value="Genomic_DNA"/>
</dbReference>
<accession>A0AAV3XB74</accession>
<dbReference type="AlphaFoldDB" id="A0AAV3XB74"/>
<dbReference type="InterPro" id="IPR004358">
    <property type="entry name" value="Sig_transdc_His_kin-like_C"/>
</dbReference>
<dbReference type="InterPro" id="IPR036097">
    <property type="entry name" value="HisK_dim/P_sf"/>
</dbReference>
<dbReference type="Gene3D" id="1.10.287.130">
    <property type="match status" value="1"/>
</dbReference>
<evidence type="ECO:0000256" key="1">
    <source>
        <dbReference type="ARBA" id="ARBA00000085"/>
    </source>
</evidence>
<dbReference type="EC" id="2.7.13.3" evidence="2"/>
<dbReference type="InterPro" id="IPR003594">
    <property type="entry name" value="HATPase_dom"/>
</dbReference>
<evidence type="ECO:0000313" key="7">
    <source>
        <dbReference type="EMBL" id="GET39514.1"/>
    </source>
</evidence>
<dbReference type="PROSITE" id="PS50109">
    <property type="entry name" value="HIS_KIN"/>
    <property type="match status" value="1"/>
</dbReference>
<evidence type="ECO:0000256" key="3">
    <source>
        <dbReference type="ARBA" id="ARBA00022553"/>
    </source>
</evidence>
<dbReference type="PRINTS" id="PR00344">
    <property type="entry name" value="BCTRLSENSOR"/>
</dbReference>
<keyword evidence="3" id="KW-0597">Phosphoprotein</keyword>
<dbReference type="InterPro" id="IPR036890">
    <property type="entry name" value="HATPase_C_sf"/>
</dbReference>
<keyword evidence="4 7" id="KW-0808">Transferase</keyword>
<dbReference type="InterPro" id="IPR029016">
    <property type="entry name" value="GAF-like_dom_sf"/>
</dbReference>
<organism evidence="7 8">
    <name type="scientific">Microseira wollei NIES-4236</name>
    <dbReference type="NCBI Taxonomy" id="2530354"/>
    <lineage>
        <taxon>Bacteria</taxon>
        <taxon>Bacillati</taxon>
        <taxon>Cyanobacteriota</taxon>
        <taxon>Cyanophyceae</taxon>
        <taxon>Oscillatoriophycideae</taxon>
        <taxon>Aerosakkonematales</taxon>
        <taxon>Aerosakkonemataceae</taxon>
        <taxon>Microseira</taxon>
    </lineage>
</organism>
<dbReference type="SMART" id="SM00388">
    <property type="entry name" value="HisKA"/>
    <property type="match status" value="1"/>
</dbReference>
<reference evidence="7" key="1">
    <citation type="submission" date="2019-10" db="EMBL/GenBank/DDBJ databases">
        <title>Draft genome sequece of Microseira wollei NIES-4236.</title>
        <authorList>
            <person name="Yamaguchi H."/>
            <person name="Suzuki S."/>
            <person name="Kawachi M."/>
        </authorList>
    </citation>
    <scope>NUCLEOTIDE SEQUENCE</scope>
    <source>
        <strain evidence="7">NIES-4236</strain>
    </source>
</reference>
<dbReference type="Proteomes" id="UP001050975">
    <property type="component" value="Unassembled WGS sequence"/>
</dbReference>
<dbReference type="InterPro" id="IPR005467">
    <property type="entry name" value="His_kinase_dom"/>
</dbReference>
<keyword evidence="8" id="KW-1185">Reference proteome</keyword>
<dbReference type="InterPro" id="IPR003661">
    <property type="entry name" value="HisK_dim/P_dom"/>
</dbReference>
<evidence type="ECO:0000259" key="6">
    <source>
        <dbReference type="PROSITE" id="PS50109"/>
    </source>
</evidence>
<dbReference type="SUPFAM" id="SSF55874">
    <property type="entry name" value="ATPase domain of HSP90 chaperone/DNA topoisomerase II/histidine kinase"/>
    <property type="match status" value="1"/>
</dbReference>
<keyword evidence="4 7" id="KW-0418">Kinase</keyword>
<keyword evidence="5" id="KW-0902">Two-component regulatory system</keyword>
<dbReference type="Pfam" id="PF00512">
    <property type="entry name" value="HisKA"/>
    <property type="match status" value="1"/>
</dbReference>
<dbReference type="SUPFAM" id="SSF47384">
    <property type="entry name" value="Homodimeric domain of signal transducing histidine kinase"/>
    <property type="match status" value="1"/>
</dbReference>
<protein>
    <recommendedName>
        <fullName evidence="2">histidine kinase</fullName>
        <ecNumber evidence="2">2.7.13.3</ecNumber>
    </recommendedName>
</protein>
<dbReference type="Gene3D" id="3.30.565.10">
    <property type="entry name" value="Histidine kinase-like ATPase, C-terminal domain"/>
    <property type="match status" value="1"/>
</dbReference>
<dbReference type="GO" id="GO:0000155">
    <property type="term" value="F:phosphorelay sensor kinase activity"/>
    <property type="evidence" value="ECO:0007669"/>
    <property type="project" value="InterPro"/>
</dbReference>
<evidence type="ECO:0000256" key="4">
    <source>
        <dbReference type="ARBA" id="ARBA00022777"/>
    </source>
</evidence>
<sequence>MVNSQEKTKATGKKSRAVKLAEIESFASPRNSCFEPVLRPESVYRLMQQESDYFDLGAKITQKMLNSPDPEAVLLELPGAIADGFGVEYCLIALIASDTATVEKAYCYPGNPVATQQERLNPGLSNLVKATMLARKNPLAIADTGAVEIGQSSLSKLEDKPFGAVLGTTTQFQGQVNGVILLMRTRPYNWTLQQKEQLLALSGSIAMAISQAQLHRQVRTSLKHQNLLNNLTMAIRSSTDLDRILNLAIDGTARTLEVERGLILLLKYTDSQLKSNSQGRPPRAKVTVACEWSAFDQSEENQNVGTLLNQSFWLAECALCQQTFNNSPALTVIADKPDFKDQPQAGIAPIFAQNVMPSLLLVPLESKDTVLGFLVLQQSQPRAWLKEELELVELVSAQLSIAILGCQMQRQILALVEERTTHVKSNLVVQAKWYEKTRQQLEQQRQLNEMKDEFIATVSHELKTPLTKMRLAIQNLRRPGLASDKQAQYLDILEQQCNQEIDLINDLLTIQQLESKKVQLQVQRVDLKYLIADLAQSFEATWADKGLTLAVELPANALMLQTNLNSLSRILQELLTNAGKYSNPDTTVNLKVACPVDGQSPQIVVYVSNIGAGISPAEQTQIFDKFHRGPGVTEKAIAGTGLGLALVKSLVQHLNGTIAVSSCPSQQYQDAWETCFTLSLPQM</sequence>
<dbReference type="PANTHER" id="PTHR43547:SF2">
    <property type="entry name" value="HYBRID SIGNAL TRANSDUCTION HISTIDINE KINASE C"/>
    <property type="match status" value="1"/>
</dbReference>
<dbReference type="CDD" id="cd00082">
    <property type="entry name" value="HisKA"/>
    <property type="match status" value="1"/>
</dbReference>
<dbReference type="InterPro" id="IPR003018">
    <property type="entry name" value="GAF"/>
</dbReference>
<proteinExistence type="predicted"/>
<dbReference type="SMART" id="SM00065">
    <property type="entry name" value="GAF"/>
    <property type="match status" value="2"/>
</dbReference>